<organism evidence="2 3">
    <name type="scientific">Aggregatibacter segnis</name>
    <dbReference type="NCBI Taxonomy" id="739"/>
    <lineage>
        <taxon>Bacteria</taxon>
        <taxon>Pseudomonadati</taxon>
        <taxon>Pseudomonadota</taxon>
        <taxon>Gammaproteobacteria</taxon>
        <taxon>Pasteurellales</taxon>
        <taxon>Pasteurellaceae</taxon>
        <taxon>Aggregatibacter</taxon>
    </lineage>
</organism>
<sequence>MPLFAKIPIDKKQLEEAISGLERQTSAEFRIFIERKIPKKSTALSAYERALDVFSQLEMHQTAARNGVLIYIAYDDRQCAIIGDIGIHQYVGDDFWQTECARMIAHFKQKQYTEGILASMQKIGEHLVRHFPVQPDDQNELDNEVIIHD</sequence>
<dbReference type="Gene3D" id="3.10.310.50">
    <property type="match status" value="1"/>
</dbReference>
<accession>A0A8B2U1G5</accession>
<dbReference type="PANTHER" id="PTHR30373">
    <property type="entry name" value="UPF0603 PROTEIN YGCG"/>
    <property type="match status" value="1"/>
</dbReference>
<reference evidence="2 3" key="1">
    <citation type="submission" date="2018-05" db="EMBL/GenBank/DDBJ databases">
        <title>Draft Genome Sequences for a Diverse set of 7 Haemophilus Species.</title>
        <authorList>
            <person name="Nichols M."/>
            <person name="Topaz N."/>
            <person name="Wang X."/>
            <person name="Wang X."/>
            <person name="Boxrud D."/>
        </authorList>
    </citation>
    <scope>NUCLEOTIDE SEQUENCE [LARGE SCALE GENOMIC DNA]</scope>
    <source>
        <strain evidence="2 3">C2001002503</strain>
    </source>
</reference>
<evidence type="ECO:0000313" key="2">
    <source>
        <dbReference type="EMBL" id="RDE71480.1"/>
    </source>
</evidence>
<dbReference type="Proteomes" id="UP000253998">
    <property type="component" value="Unassembled WGS sequence"/>
</dbReference>
<protein>
    <submittedName>
        <fullName evidence="2">TPM domain-containing protein</fullName>
    </submittedName>
</protein>
<evidence type="ECO:0000313" key="3">
    <source>
        <dbReference type="Proteomes" id="UP000253998"/>
    </source>
</evidence>
<dbReference type="InterPro" id="IPR007621">
    <property type="entry name" value="TPM_dom"/>
</dbReference>
<comment type="caution">
    <text evidence="2">The sequence shown here is derived from an EMBL/GenBank/DDBJ whole genome shotgun (WGS) entry which is preliminary data.</text>
</comment>
<dbReference type="PANTHER" id="PTHR30373:SF8">
    <property type="entry name" value="BLL7265 PROTEIN"/>
    <property type="match status" value="1"/>
</dbReference>
<evidence type="ECO:0000259" key="1">
    <source>
        <dbReference type="Pfam" id="PF04536"/>
    </source>
</evidence>
<dbReference type="AlphaFoldDB" id="A0A8B2U1G5"/>
<proteinExistence type="predicted"/>
<feature type="domain" description="TPM" evidence="1">
    <location>
        <begin position="10"/>
        <end position="124"/>
    </location>
</feature>
<gene>
    <name evidence="2" type="ORF">DPV83_02610</name>
</gene>
<dbReference type="EMBL" id="QEPM01000002">
    <property type="protein sequence ID" value="RDE71480.1"/>
    <property type="molecule type" value="Genomic_DNA"/>
</dbReference>
<name>A0A8B2U1G5_9PAST</name>
<dbReference type="RefSeq" id="WP_111294881.1">
    <property type="nucleotide sequence ID" value="NZ_CAUTCU010000017.1"/>
</dbReference>
<dbReference type="Pfam" id="PF04536">
    <property type="entry name" value="TPM_phosphatase"/>
    <property type="match status" value="1"/>
</dbReference>